<reference evidence="3" key="1">
    <citation type="submission" date="2022-11" db="UniProtKB">
        <authorList>
            <consortium name="EnsemblMetazoa"/>
        </authorList>
    </citation>
    <scope>IDENTIFICATION</scope>
</reference>
<dbReference type="Proteomes" id="UP000887567">
    <property type="component" value="Unplaced"/>
</dbReference>
<dbReference type="PROSITE" id="PS50994">
    <property type="entry name" value="INTEGRASE"/>
    <property type="match status" value="1"/>
</dbReference>
<organism evidence="3 4">
    <name type="scientific">Exaiptasia diaphana</name>
    <name type="common">Tropical sea anemone</name>
    <name type="synonym">Aiptasia pulchella</name>
    <dbReference type="NCBI Taxonomy" id="2652724"/>
    <lineage>
        <taxon>Eukaryota</taxon>
        <taxon>Metazoa</taxon>
        <taxon>Cnidaria</taxon>
        <taxon>Anthozoa</taxon>
        <taxon>Hexacorallia</taxon>
        <taxon>Actiniaria</taxon>
        <taxon>Aiptasiidae</taxon>
        <taxon>Exaiptasia</taxon>
    </lineage>
</organism>
<dbReference type="SUPFAM" id="SSF53098">
    <property type="entry name" value="Ribonuclease H-like"/>
    <property type="match status" value="1"/>
</dbReference>
<dbReference type="Gene3D" id="1.10.340.70">
    <property type="match status" value="1"/>
</dbReference>
<dbReference type="EnsemblMetazoa" id="XM_021056209.1">
    <property type="protein sequence ID" value="XP_020911868.1"/>
    <property type="gene ID" value="LOC110249631"/>
</dbReference>
<feature type="compositionally biased region" description="Low complexity" evidence="1">
    <location>
        <begin position="365"/>
        <end position="375"/>
    </location>
</feature>
<dbReference type="FunFam" id="1.10.340.70:FF:000003">
    <property type="entry name" value="Protein CBG25708"/>
    <property type="match status" value="1"/>
</dbReference>
<dbReference type="Pfam" id="PF17921">
    <property type="entry name" value="Integrase_H2C2"/>
    <property type="match status" value="1"/>
</dbReference>
<keyword evidence="4" id="KW-1185">Reference proteome</keyword>
<evidence type="ECO:0000256" key="1">
    <source>
        <dbReference type="SAM" id="MobiDB-lite"/>
    </source>
</evidence>
<dbReference type="Pfam" id="PF00665">
    <property type="entry name" value="rve"/>
    <property type="match status" value="1"/>
</dbReference>
<dbReference type="PANTHER" id="PTHR37984">
    <property type="entry name" value="PROTEIN CBG26694"/>
    <property type="match status" value="1"/>
</dbReference>
<dbReference type="Gene3D" id="3.30.420.10">
    <property type="entry name" value="Ribonuclease H-like superfamily/Ribonuclease H"/>
    <property type="match status" value="1"/>
</dbReference>
<dbReference type="OMA" id="STDFCGP"/>
<dbReference type="OrthoDB" id="5953333at2759"/>
<sequence length="404" mass="46274">MKHLDDPDIDTQEIQMFYNIKDELTYYSDNVLLRNNLIVIPSALHSQVIDIAHEGHQGMSRTKAFIRSKVWFPRINEKAETAVKNCIACQASSYDNSSSKQPLQMSDMPHGPWENLSADFCGPLPTGEYLFVITDEHSRYPVVEIVKSITANNIIPILDKVISQFGCPKVIKTDNGPPFNSGAFKNYAQHIGFTHRKITPLWPQANSQAESFNKPMMKSIRAAHTEGKNWKQELQKFLRQYRNTPHTATKFTPFRLLFGRDPKTKLPEIDIKKQEESVVTKQAKLNDQTAKDKAKRYADSRNKAQYKGLQIGDRVLLKNEKKKNKLTTPYDPNPFVVKEKKGPMVTVTSAHRNVTRNASFFKKLPSSPQQPEQQPNQRAKETGNPSRPVRTKRLPTYLKDYITY</sequence>
<name>A0A913XZU0_EXADI</name>
<dbReference type="GO" id="GO:0003676">
    <property type="term" value="F:nucleic acid binding"/>
    <property type="evidence" value="ECO:0007669"/>
    <property type="project" value="InterPro"/>
</dbReference>
<dbReference type="InterPro" id="IPR036397">
    <property type="entry name" value="RNaseH_sf"/>
</dbReference>
<dbReference type="InterPro" id="IPR041588">
    <property type="entry name" value="Integrase_H2C2"/>
</dbReference>
<dbReference type="InterPro" id="IPR012337">
    <property type="entry name" value="RNaseH-like_sf"/>
</dbReference>
<dbReference type="InterPro" id="IPR001584">
    <property type="entry name" value="Integrase_cat-core"/>
</dbReference>
<feature type="domain" description="Integrase catalytic" evidence="2">
    <location>
        <begin position="108"/>
        <end position="261"/>
    </location>
</feature>
<evidence type="ECO:0000313" key="3">
    <source>
        <dbReference type="EnsemblMetazoa" id="XP_020911868.1"/>
    </source>
</evidence>
<evidence type="ECO:0000259" key="2">
    <source>
        <dbReference type="PROSITE" id="PS50994"/>
    </source>
</evidence>
<accession>A0A913XZU0</accession>
<dbReference type="GeneID" id="110249631"/>
<dbReference type="FunFam" id="3.30.420.10:FF:000215">
    <property type="entry name" value="Polyprotein of viral origin, putative"/>
    <property type="match status" value="1"/>
</dbReference>
<dbReference type="InterPro" id="IPR050951">
    <property type="entry name" value="Retrovirus_Pol_polyprotein"/>
</dbReference>
<dbReference type="AlphaFoldDB" id="A0A913XZU0"/>
<proteinExistence type="predicted"/>
<dbReference type="PANTHER" id="PTHR37984:SF11">
    <property type="entry name" value="INTEGRASE CATALYTIC DOMAIN-CONTAINING PROTEIN"/>
    <property type="match status" value="1"/>
</dbReference>
<dbReference type="KEGG" id="epa:110249631"/>
<dbReference type="RefSeq" id="XP_020911868.1">
    <property type="nucleotide sequence ID" value="XM_021056209.1"/>
</dbReference>
<feature type="region of interest" description="Disordered" evidence="1">
    <location>
        <begin position="358"/>
        <end position="395"/>
    </location>
</feature>
<evidence type="ECO:0000313" key="4">
    <source>
        <dbReference type="Proteomes" id="UP000887567"/>
    </source>
</evidence>
<protein>
    <recommendedName>
        <fullName evidence="2">Integrase catalytic domain-containing protein</fullName>
    </recommendedName>
</protein>
<dbReference type="GO" id="GO:0015074">
    <property type="term" value="P:DNA integration"/>
    <property type="evidence" value="ECO:0007669"/>
    <property type="project" value="InterPro"/>
</dbReference>